<dbReference type="Gene3D" id="3.80.30.20">
    <property type="entry name" value="tm_1862 like domain"/>
    <property type="match status" value="1"/>
</dbReference>
<evidence type="ECO:0000256" key="2">
    <source>
        <dbReference type="ARBA" id="ARBA00022603"/>
    </source>
</evidence>
<accession>A0A1E3XFP6</accession>
<dbReference type="PANTHER" id="PTHR43409">
    <property type="entry name" value="ANAEROBIC MAGNESIUM-PROTOPORPHYRIN IX MONOMETHYL ESTER CYCLASE-RELATED"/>
    <property type="match status" value="1"/>
</dbReference>
<evidence type="ECO:0000259" key="8">
    <source>
        <dbReference type="PROSITE" id="PS51332"/>
    </source>
</evidence>
<dbReference type="EMBL" id="MAYW01000007">
    <property type="protein sequence ID" value="ODS34409.1"/>
    <property type="molecule type" value="Genomic_DNA"/>
</dbReference>
<gene>
    <name evidence="10" type="ORF">SCARUB_00420</name>
</gene>
<dbReference type="Gene3D" id="3.40.50.280">
    <property type="entry name" value="Cobalamin-binding domain"/>
    <property type="match status" value="1"/>
</dbReference>
<keyword evidence="4" id="KW-0949">S-adenosyl-L-methionine</keyword>
<dbReference type="SFLD" id="SFLDG01123">
    <property type="entry name" value="methyltransferase_(Class_B)"/>
    <property type="match status" value="1"/>
</dbReference>
<dbReference type="InterPro" id="IPR051198">
    <property type="entry name" value="BchE-like"/>
</dbReference>
<dbReference type="PATRIC" id="fig|1872076.5.peg.475"/>
<dbReference type="PROSITE" id="PS51332">
    <property type="entry name" value="B12_BINDING"/>
    <property type="match status" value="1"/>
</dbReference>
<sequence length="480" mass="55898">MPDTAPHFSGKRWKAPNISIASISGNIKNHNVYVADLVLKRQNVKGTILKLLKKYKPEIVGLSAMTFQFDTSWKIAQLIKKINKDIKTVLGGYHVTLMYDEISNNGYSEPFDFLVRGEGDLSFNELLEAYEGKRDINNIPGISFKVNGKFIHNPPRPLEDLNKINLPDRSKRIFKGYHYYGFKLDIVESSRGCTMPCNFCSIDKMYGKNFRMYNIDRVLKDIDDAKKHGADFIIFTDDNFSLNVKRFEDLCDAMVDSGHNDIKYIIQASSTGIASSNTLAEKMARAGFRIVFLGIENVSKENLKNLRKGNIIEKTKIAVKRLHEQEIMIVGGMIIGHPNDKEENIAQNYEFFVKLDIDFFADQILTPYPKTPLREEMIKSDLVTNKDNFSRYNCFWSNIRTNYLSADELQFLRWKYNKKYAVYICTTKAFIKNYPAAYYYRIYFRRPYFKLKNKFFNGKLTERELYEKDMKKAEEMNIFL</sequence>
<name>A0A1E3XFP6_9BACT</name>
<dbReference type="SFLD" id="SFLDS00029">
    <property type="entry name" value="Radical_SAM"/>
    <property type="match status" value="1"/>
</dbReference>
<evidence type="ECO:0000256" key="1">
    <source>
        <dbReference type="ARBA" id="ARBA00001966"/>
    </source>
</evidence>
<dbReference type="InterPro" id="IPR006638">
    <property type="entry name" value="Elp3/MiaA/NifB-like_rSAM"/>
</dbReference>
<keyword evidence="7" id="KW-0411">Iron-sulfur</keyword>
<dbReference type="AlphaFoldDB" id="A0A1E3XFP6"/>
<dbReference type="GO" id="GO:0046872">
    <property type="term" value="F:metal ion binding"/>
    <property type="evidence" value="ECO:0007669"/>
    <property type="project" value="UniProtKB-KW"/>
</dbReference>
<dbReference type="InterPro" id="IPR036724">
    <property type="entry name" value="Cobalamin-bd_sf"/>
</dbReference>
<evidence type="ECO:0000313" key="10">
    <source>
        <dbReference type="EMBL" id="ODS34409.1"/>
    </source>
</evidence>
<dbReference type="Pfam" id="PF02310">
    <property type="entry name" value="B12-binding"/>
    <property type="match status" value="1"/>
</dbReference>
<keyword evidence="2" id="KW-0489">Methyltransferase</keyword>
<protein>
    <submittedName>
        <fullName evidence="10">Radical SAM domain protein</fullName>
    </submittedName>
</protein>
<evidence type="ECO:0000256" key="6">
    <source>
        <dbReference type="ARBA" id="ARBA00023004"/>
    </source>
</evidence>
<evidence type="ECO:0000256" key="4">
    <source>
        <dbReference type="ARBA" id="ARBA00022691"/>
    </source>
</evidence>
<dbReference type="GO" id="GO:0031419">
    <property type="term" value="F:cobalamin binding"/>
    <property type="evidence" value="ECO:0007669"/>
    <property type="project" value="InterPro"/>
</dbReference>
<organism evidence="10 11">
    <name type="scientific">Candidatus Scalindua rubra</name>
    <dbReference type="NCBI Taxonomy" id="1872076"/>
    <lineage>
        <taxon>Bacteria</taxon>
        <taxon>Pseudomonadati</taxon>
        <taxon>Planctomycetota</taxon>
        <taxon>Candidatus Brocadiia</taxon>
        <taxon>Candidatus Brocadiales</taxon>
        <taxon>Candidatus Scalinduaceae</taxon>
        <taxon>Candidatus Scalindua</taxon>
    </lineage>
</organism>
<evidence type="ECO:0000256" key="5">
    <source>
        <dbReference type="ARBA" id="ARBA00022723"/>
    </source>
</evidence>
<dbReference type="CDD" id="cd02068">
    <property type="entry name" value="radical_SAM_B12_BD"/>
    <property type="match status" value="1"/>
</dbReference>
<evidence type="ECO:0000259" key="9">
    <source>
        <dbReference type="PROSITE" id="PS51918"/>
    </source>
</evidence>
<dbReference type="InterPro" id="IPR034466">
    <property type="entry name" value="Methyltransferase_Class_B"/>
</dbReference>
<comment type="caution">
    <text evidence="10">The sequence shown here is derived from an EMBL/GenBank/DDBJ whole genome shotgun (WGS) entry which is preliminary data.</text>
</comment>
<dbReference type="InterPro" id="IPR058240">
    <property type="entry name" value="rSAM_sf"/>
</dbReference>
<evidence type="ECO:0000313" key="11">
    <source>
        <dbReference type="Proteomes" id="UP000094056"/>
    </source>
</evidence>
<comment type="cofactor">
    <cofactor evidence="1">
        <name>[4Fe-4S] cluster</name>
        <dbReference type="ChEBI" id="CHEBI:49883"/>
    </cofactor>
</comment>
<dbReference type="GO" id="GO:0051539">
    <property type="term" value="F:4 iron, 4 sulfur cluster binding"/>
    <property type="evidence" value="ECO:0007669"/>
    <property type="project" value="UniProtKB-KW"/>
</dbReference>
<dbReference type="Pfam" id="PF04055">
    <property type="entry name" value="Radical_SAM"/>
    <property type="match status" value="1"/>
</dbReference>
<dbReference type="GO" id="GO:0003824">
    <property type="term" value="F:catalytic activity"/>
    <property type="evidence" value="ECO:0007669"/>
    <property type="project" value="InterPro"/>
</dbReference>
<proteinExistence type="predicted"/>
<dbReference type="PROSITE" id="PS51918">
    <property type="entry name" value="RADICAL_SAM"/>
    <property type="match status" value="1"/>
</dbReference>
<dbReference type="PANTHER" id="PTHR43409:SF7">
    <property type="entry name" value="BLL1977 PROTEIN"/>
    <property type="match status" value="1"/>
</dbReference>
<evidence type="ECO:0000256" key="3">
    <source>
        <dbReference type="ARBA" id="ARBA00022679"/>
    </source>
</evidence>
<keyword evidence="3" id="KW-0808">Transferase</keyword>
<dbReference type="Proteomes" id="UP000094056">
    <property type="component" value="Unassembled WGS sequence"/>
</dbReference>
<feature type="domain" description="B12-binding" evidence="8">
    <location>
        <begin position="1"/>
        <end position="137"/>
    </location>
</feature>
<dbReference type="SUPFAM" id="SSF102114">
    <property type="entry name" value="Radical SAM enzymes"/>
    <property type="match status" value="1"/>
</dbReference>
<keyword evidence="6" id="KW-0408">Iron</keyword>
<dbReference type="SMART" id="SM00729">
    <property type="entry name" value="Elp3"/>
    <property type="match status" value="1"/>
</dbReference>
<evidence type="ECO:0000256" key="7">
    <source>
        <dbReference type="ARBA" id="ARBA00023014"/>
    </source>
</evidence>
<dbReference type="InterPro" id="IPR023404">
    <property type="entry name" value="rSAM_horseshoe"/>
</dbReference>
<dbReference type="SFLD" id="SFLDG01082">
    <property type="entry name" value="B12-binding_domain_containing"/>
    <property type="match status" value="1"/>
</dbReference>
<dbReference type="InterPro" id="IPR007197">
    <property type="entry name" value="rSAM"/>
</dbReference>
<dbReference type="SUPFAM" id="SSF52242">
    <property type="entry name" value="Cobalamin (vitamin B12)-binding domain"/>
    <property type="match status" value="1"/>
</dbReference>
<feature type="domain" description="Radical SAM core" evidence="9">
    <location>
        <begin position="179"/>
        <end position="405"/>
    </location>
</feature>
<dbReference type="InterPro" id="IPR006158">
    <property type="entry name" value="Cobalamin-bd"/>
</dbReference>
<dbReference type="CDD" id="cd01335">
    <property type="entry name" value="Radical_SAM"/>
    <property type="match status" value="1"/>
</dbReference>
<reference evidence="10 11" key="1">
    <citation type="submission" date="2016-07" db="EMBL/GenBank/DDBJ databases">
        <title>Draft genome of Scalindua rubra, obtained from a brine-seawater interface in the Red Sea, sheds light on salt adaptation in anammox bacteria.</title>
        <authorList>
            <person name="Speth D.R."/>
            <person name="Lagkouvardos I."/>
            <person name="Wang Y."/>
            <person name="Qian P.-Y."/>
            <person name="Dutilh B.E."/>
            <person name="Jetten M.S."/>
        </authorList>
    </citation>
    <scope>NUCLEOTIDE SEQUENCE [LARGE SCALE GENOMIC DNA]</scope>
    <source>
        <strain evidence="10">BSI-1</strain>
    </source>
</reference>
<keyword evidence="5" id="KW-0479">Metal-binding</keyword>